<dbReference type="Gene3D" id="3.40.50.1110">
    <property type="entry name" value="SGNH hydrolase"/>
    <property type="match status" value="1"/>
</dbReference>
<feature type="chain" id="PRO_5046242176" evidence="1">
    <location>
        <begin position="22"/>
        <end position="300"/>
    </location>
</feature>
<dbReference type="InterPro" id="IPR036514">
    <property type="entry name" value="SGNH_hydro_sf"/>
</dbReference>
<comment type="caution">
    <text evidence="3">The sequence shown here is derived from an EMBL/GenBank/DDBJ whole genome shotgun (WGS) entry which is preliminary data.</text>
</comment>
<dbReference type="GO" id="GO:0016787">
    <property type="term" value="F:hydrolase activity"/>
    <property type="evidence" value="ECO:0007669"/>
    <property type="project" value="UniProtKB-KW"/>
</dbReference>
<evidence type="ECO:0000256" key="1">
    <source>
        <dbReference type="SAM" id="SignalP"/>
    </source>
</evidence>
<dbReference type="EMBL" id="JBHSJB010000018">
    <property type="protein sequence ID" value="MFC5056155.1"/>
    <property type="molecule type" value="Genomic_DNA"/>
</dbReference>
<evidence type="ECO:0000259" key="2">
    <source>
        <dbReference type="Pfam" id="PF13472"/>
    </source>
</evidence>
<proteinExistence type="predicted"/>
<evidence type="ECO:0000313" key="3">
    <source>
        <dbReference type="EMBL" id="MFC5056155.1"/>
    </source>
</evidence>
<dbReference type="Pfam" id="PF13472">
    <property type="entry name" value="Lipase_GDSL_2"/>
    <property type="match status" value="1"/>
</dbReference>
<evidence type="ECO:0000313" key="4">
    <source>
        <dbReference type="Proteomes" id="UP001595833"/>
    </source>
</evidence>
<feature type="domain" description="SGNH hydrolase-type esterase" evidence="2">
    <location>
        <begin position="47"/>
        <end position="288"/>
    </location>
</feature>
<dbReference type="SUPFAM" id="SSF52266">
    <property type="entry name" value="SGNH hydrolase"/>
    <property type="match status" value="1"/>
</dbReference>
<feature type="signal peptide" evidence="1">
    <location>
        <begin position="1"/>
        <end position="21"/>
    </location>
</feature>
<reference evidence="4" key="1">
    <citation type="journal article" date="2019" name="Int. J. Syst. Evol. Microbiol.">
        <title>The Global Catalogue of Microorganisms (GCM) 10K type strain sequencing project: providing services to taxonomists for standard genome sequencing and annotation.</title>
        <authorList>
            <consortium name="The Broad Institute Genomics Platform"/>
            <consortium name="The Broad Institute Genome Sequencing Center for Infectious Disease"/>
            <person name="Wu L."/>
            <person name="Ma J."/>
        </authorList>
    </citation>
    <scope>NUCLEOTIDE SEQUENCE [LARGE SCALE GENOMIC DNA]</scope>
    <source>
        <strain evidence="4">KCTC 12848</strain>
    </source>
</reference>
<accession>A0ABV9Y3L2</accession>
<dbReference type="Proteomes" id="UP001595833">
    <property type="component" value="Unassembled WGS sequence"/>
</dbReference>
<keyword evidence="3" id="KW-0378">Hydrolase</keyword>
<gene>
    <name evidence="3" type="ORF">ACFPFM_20655</name>
</gene>
<keyword evidence="4" id="KW-1185">Reference proteome</keyword>
<organism evidence="3 4">
    <name type="scientific">Saccharothrix xinjiangensis</name>
    <dbReference type="NCBI Taxonomy" id="204798"/>
    <lineage>
        <taxon>Bacteria</taxon>
        <taxon>Bacillati</taxon>
        <taxon>Actinomycetota</taxon>
        <taxon>Actinomycetes</taxon>
        <taxon>Pseudonocardiales</taxon>
        <taxon>Pseudonocardiaceae</taxon>
        <taxon>Saccharothrix</taxon>
    </lineage>
</organism>
<keyword evidence="1" id="KW-0732">Signal</keyword>
<dbReference type="PROSITE" id="PS51257">
    <property type="entry name" value="PROKAR_LIPOPROTEIN"/>
    <property type="match status" value="1"/>
</dbReference>
<name>A0ABV9Y3L2_9PSEU</name>
<protein>
    <submittedName>
        <fullName evidence="3">SGNH/GDSL hydrolase family protein</fullName>
    </submittedName>
</protein>
<sequence length="300" mass="30777">MPGVRRAALAGALLVVLGACSAGPSGDPGPVSTSGGAPPAERVHVSLGDSYATGYRPADAGEPAGSAPGFADLVAERSDLRLINFACSGATSAQLRSEAGCDPDARAVGAPDPAGRTQLDAAVEALREHQGRVGLVTVVIGGNDLTPCAREADPLTCATRAVADVRANLAATLPVLREAAGDAPIVGLTYPDVFLGAWVSTEFPNGRDLAQLSVSLFRDFFNNALKAEYEQVGAKFVDVTEATGGYGPLSEVTDDPTYGRIPASVAKICALTYFCRYTDVHPTPEGHEEIADAVLAATGR</sequence>
<dbReference type="InterPro" id="IPR013830">
    <property type="entry name" value="SGNH_hydro"/>
</dbReference>
<dbReference type="RefSeq" id="WP_344039549.1">
    <property type="nucleotide sequence ID" value="NZ_BAAAKE010000017.1"/>
</dbReference>